<evidence type="ECO:0000313" key="6">
    <source>
        <dbReference type="Proteomes" id="UP001174136"/>
    </source>
</evidence>
<keyword evidence="2" id="KW-0732">Signal</keyword>
<evidence type="ECO:0000313" key="5">
    <source>
        <dbReference type="EMBL" id="KAK0143568.1"/>
    </source>
</evidence>
<feature type="domain" description="HAT C-terminal dimerisation" evidence="3">
    <location>
        <begin position="228"/>
        <end position="299"/>
    </location>
</feature>
<proteinExistence type="predicted"/>
<evidence type="ECO:0000259" key="4">
    <source>
        <dbReference type="Pfam" id="PF14291"/>
    </source>
</evidence>
<feature type="domain" description="DUF4371" evidence="4">
    <location>
        <begin position="19"/>
        <end position="130"/>
    </location>
</feature>
<dbReference type="EMBL" id="JAOPHQ010003411">
    <property type="protein sequence ID" value="KAK0143568.1"/>
    <property type="molecule type" value="Genomic_DNA"/>
</dbReference>
<accession>A0AA47P0K7</accession>
<dbReference type="PANTHER" id="PTHR45749">
    <property type="match status" value="1"/>
</dbReference>
<evidence type="ECO:0000256" key="2">
    <source>
        <dbReference type="SAM" id="SignalP"/>
    </source>
</evidence>
<dbReference type="InterPro" id="IPR025398">
    <property type="entry name" value="DUF4371"/>
</dbReference>
<reference evidence="5" key="1">
    <citation type="journal article" date="2023" name="Front. Mar. Sci.">
        <title>A new Merluccius polli reference genome to investigate the effects of global change in West African waters.</title>
        <authorList>
            <person name="Mateo J.L."/>
            <person name="Blanco-Fernandez C."/>
            <person name="Garcia-Vazquez E."/>
            <person name="Machado-Schiaffino G."/>
        </authorList>
    </citation>
    <scope>NUCLEOTIDE SEQUENCE</scope>
    <source>
        <strain evidence="5">C29</strain>
        <tissue evidence="5">Fin</tissue>
    </source>
</reference>
<dbReference type="PANTHER" id="PTHR45749:SF28">
    <property type="entry name" value="ZINC FINGER MYM-TYPE PROTEIN 1-LIKE-RELATED"/>
    <property type="match status" value="1"/>
</dbReference>
<feature type="signal peptide" evidence="2">
    <location>
        <begin position="1"/>
        <end position="15"/>
    </location>
</feature>
<dbReference type="InterPro" id="IPR012337">
    <property type="entry name" value="RNaseH-like_sf"/>
</dbReference>
<gene>
    <name evidence="5" type="primary">ZMYM1_61</name>
    <name evidence="5" type="ORF">N1851_018307</name>
</gene>
<dbReference type="Pfam" id="PF14291">
    <property type="entry name" value="DUF4371"/>
    <property type="match status" value="1"/>
</dbReference>
<organism evidence="5 6">
    <name type="scientific">Merluccius polli</name>
    <name type="common">Benguela hake</name>
    <name type="synonym">Merluccius cadenati</name>
    <dbReference type="NCBI Taxonomy" id="89951"/>
    <lineage>
        <taxon>Eukaryota</taxon>
        <taxon>Metazoa</taxon>
        <taxon>Chordata</taxon>
        <taxon>Craniata</taxon>
        <taxon>Vertebrata</taxon>
        <taxon>Euteleostomi</taxon>
        <taxon>Actinopterygii</taxon>
        <taxon>Neopterygii</taxon>
        <taxon>Teleostei</taxon>
        <taxon>Neoteleostei</taxon>
        <taxon>Acanthomorphata</taxon>
        <taxon>Zeiogadaria</taxon>
        <taxon>Gadariae</taxon>
        <taxon>Gadiformes</taxon>
        <taxon>Gadoidei</taxon>
        <taxon>Merlucciidae</taxon>
        <taxon>Merluccius</taxon>
    </lineage>
</organism>
<name>A0AA47P0K7_MERPO</name>
<evidence type="ECO:0000256" key="1">
    <source>
        <dbReference type="SAM" id="MobiDB-lite"/>
    </source>
</evidence>
<feature type="region of interest" description="Disordered" evidence="1">
    <location>
        <begin position="129"/>
        <end position="149"/>
    </location>
</feature>
<comment type="caution">
    <text evidence="5">The sequence shown here is derived from an EMBL/GenBank/DDBJ whole genome shotgun (WGS) entry which is preliminary data.</text>
</comment>
<feature type="chain" id="PRO_5041390488" evidence="2">
    <location>
        <begin position="16"/>
        <end position="329"/>
    </location>
</feature>
<dbReference type="SUPFAM" id="SSF53098">
    <property type="entry name" value="Ribonuclease H-like"/>
    <property type="match status" value="1"/>
</dbReference>
<sequence>MMLTCVITWPRLLLAHLVKSGKIQSDLISAVADVLNDTIKEQISKAKYFAIMVDESTDVSNAAQMSLILRYVSDEGVKERFLKFEDVTENKQAHNLAPAILNFLDSYECKSKVVAQSYDGPAVMASGINGNQSPWRGGGRGRAKSISRENRGCPHSLLTQITNRFKDHKRLLFVALLDPQLFTQYKQSFPENTQRSLDESYGAHFDLTRLRTELRVMYSMSDFQGKSPNDLLTFLRAKGLGDSMPQLHALTCLVVTIPVSPASVERSFSALKRIKTYSRNTTGQTRLSALASISIEKELLLQLKKENRLHKEVIDRFIRKERRMDFIFK</sequence>
<dbReference type="AlphaFoldDB" id="A0AA47P0K7"/>
<protein>
    <submittedName>
        <fullName evidence="5">Zinc finger MYM-type protein 1</fullName>
    </submittedName>
</protein>
<dbReference type="Proteomes" id="UP001174136">
    <property type="component" value="Unassembled WGS sequence"/>
</dbReference>
<evidence type="ECO:0000259" key="3">
    <source>
        <dbReference type="Pfam" id="PF05699"/>
    </source>
</evidence>
<dbReference type="InterPro" id="IPR008906">
    <property type="entry name" value="HATC_C_dom"/>
</dbReference>
<dbReference type="GO" id="GO:0046983">
    <property type="term" value="F:protein dimerization activity"/>
    <property type="evidence" value="ECO:0007669"/>
    <property type="project" value="InterPro"/>
</dbReference>
<keyword evidence="6" id="KW-1185">Reference proteome</keyword>
<dbReference type="Pfam" id="PF05699">
    <property type="entry name" value="Dimer_Tnp_hAT"/>
    <property type="match status" value="1"/>
</dbReference>